<reference evidence="1 2" key="1">
    <citation type="submission" date="2019-07" db="EMBL/GenBank/DDBJ databases">
        <title>Whole genome shotgun sequence of Segetibacter aerophilus NBRC 106135.</title>
        <authorList>
            <person name="Hosoyama A."/>
            <person name="Uohara A."/>
            <person name="Ohji S."/>
            <person name="Ichikawa N."/>
        </authorList>
    </citation>
    <scope>NUCLEOTIDE SEQUENCE [LARGE SCALE GENOMIC DNA]</scope>
    <source>
        <strain evidence="1 2">NBRC 106135</strain>
    </source>
</reference>
<name>A0A512B6T5_9BACT</name>
<dbReference type="RefSeq" id="WP_147201628.1">
    <property type="nucleotide sequence ID" value="NZ_BJYT01000001.1"/>
</dbReference>
<gene>
    <name evidence="1" type="ORF">SAE01_01620</name>
</gene>
<sequence>MKTNITFDYPVFKSHVLSLIPPQPIQYAVSIEQQQKEIASLKETIGSRRFFFITNLEHYEIEQPYGIERWLGYSERDFSMKKYLDIIHPGRRKAVQMIALHLYNTLCIGKYALNFMVQRYSSLIALKHYKGHYVLANKISSVFQYDINNRLTACLHEFTIISDEYNGEPLGPKFFTATGETDERGGEILQRAVEHFLKLKVFSPKEMQVARKIAYEPGIKQKQLADLLDIPIDDLHQYYSRFLKKARDFFHHDFDNTVDAALYLKKEGLL</sequence>
<dbReference type="OrthoDB" id="83185at563835"/>
<keyword evidence="2" id="KW-1185">Reference proteome</keyword>
<dbReference type="EMBL" id="BJYT01000001">
    <property type="protein sequence ID" value="GEO07666.1"/>
    <property type="molecule type" value="Genomic_DNA"/>
</dbReference>
<comment type="caution">
    <text evidence="1">The sequence shown here is derived from an EMBL/GenBank/DDBJ whole genome shotgun (WGS) entry which is preliminary data.</text>
</comment>
<evidence type="ECO:0000313" key="1">
    <source>
        <dbReference type="EMBL" id="GEO07666.1"/>
    </source>
</evidence>
<proteinExistence type="predicted"/>
<organism evidence="1 2">
    <name type="scientific">Segetibacter aerophilus</name>
    <dbReference type="NCBI Taxonomy" id="670293"/>
    <lineage>
        <taxon>Bacteria</taxon>
        <taxon>Pseudomonadati</taxon>
        <taxon>Bacteroidota</taxon>
        <taxon>Chitinophagia</taxon>
        <taxon>Chitinophagales</taxon>
        <taxon>Chitinophagaceae</taxon>
        <taxon>Segetibacter</taxon>
    </lineage>
</organism>
<dbReference type="Proteomes" id="UP000321513">
    <property type="component" value="Unassembled WGS sequence"/>
</dbReference>
<dbReference type="AlphaFoldDB" id="A0A512B6T5"/>
<accession>A0A512B6T5</accession>
<protein>
    <submittedName>
        <fullName evidence="1">Uncharacterized protein</fullName>
    </submittedName>
</protein>
<evidence type="ECO:0000313" key="2">
    <source>
        <dbReference type="Proteomes" id="UP000321513"/>
    </source>
</evidence>